<dbReference type="GO" id="GO:0016747">
    <property type="term" value="F:acyltransferase activity, transferring groups other than amino-acyl groups"/>
    <property type="evidence" value="ECO:0007669"/>
    <property type="project" value="InterPro"/>
</dbReference>
<dbReference type="Gene3D" id="3.40.630.30">
    <property type="match status" value="1"/>
</dbReference>
<evidence type="ECO:0000256" key="1">
    <source>
        <dbReference type="ARBA" id="ARBA00022679"/>
    </source>
</evidence>
<evidence type="ECO:0000313" key="7">
    <source>
        <dbReference type="Proteomes" id="UP001056588"/>
    </source>
</evidence>
<dbReference type="EMBL" id="CP093217">
    <property type="protein sequence ID" value="UQW81764.1"/>
    <property type="molecule type" value="Genomic_DNA"/>
</dbReference>
<dbReference type="InterPro" id="IPR000182">
    <property type="entry name" value="GNAT_dom"/>
</dbReference>
<keyword evidence="7" id="KW-1185">Reference proteome</keyword>
<dbReference type="Pfam" id="PF13673">
    <property type="entry name" value="Acetyltransf_10"/>
    <property type="match status" value="1"/>
</dbReference>
<dbReference type="PANTHER" id="PTHR43420">
    <property type="entry name" value="ACETYLTRANSFERASE"/>
    <property type="match status" value="1"/>
</dbReference>
<evidence type="ECO:0000259" key="3">
    <source>
        <dbReference type="PROSITE" id="PS51186"/>
    </source>
</evidence>
<accession>A0A2C6WPH6</accession>
<reference evidence="5" key="4">
    <citation type="submission" date="2022-03" db="EMBL/GenBank/DDBJ databases">
        <title>Complete Genome Sequence of Staphylococcus edaphicus strain CCM 8731.</title>
        <authorList>
            <person name="Rimmer C.O."/>
            <person name="Thomas J.C."/>
        </authorList>
    </citation>
    <scope>NUCLEOTIDE SEQUENCE</scope>
    <source>
        <strain evidence="5">CCM 8731</strain>
    </source>
</reference>
<evidence type="ECO:0000256" key="2">
    <source>
        <dbReference type="ARBA" id="ARBA00023315"/>
    </source>
</evidence>
<dbReference type="SUPFAM" id="SSF55729">
    <property type="entry name" value="Acyl-CoA N-acyltransferases (Nat)"/>
    <property type="match status" value="1"/>
</dbReference>
<organism evidence="4 6">
    <name type="scientific">Staphylococcus edaphicus</name>
    <dbReference type="NCBI Taxonomy" id="1955013"/>
    <lineage>
        <taxon>Bacteria</taxon>
        <taxon>Bacillati</taxon>
        <taxon>Bacillota</taxon>
        <taxon>Bacilli</taxon>
        <taxon>Bacillales</taxon>
        <taxon>Staphylococcaceae</taxon>
        <taxon>Staphylococcus</taxon>
    </lineage>
</organism>
<dbReference type="InterPro" id="IPR016181">
    <property type="entry name" value="Acyl_CoA_acyltransferase"/>
</dbReference>
<protein>
    <submittedName>
        <fullName evidence="4">GNAT family N-acetyltransferase</fullName>
    </submittedName>
</protein>
<dbReference type="Proteomes" id="UP000223828">
    <property type="component" value="Unassembled WGS sequence"/>
</dbReference>
<gene>
    <name evidence="4" type="ORF">BTJ66_05575</name>
    <name evidence="5" type="ORF">MNY58_01220</name>
</gene>
<reference evidence="6" key="2">
    <citation type="submission" date="2017-10" db="EMBL/GenBank/DDBJ databases">
        <title>Staphylococcus edaphicus sp. nov., isolated in Antarctica, harbouring mecC gene and genomic islands essential in adaptation to extreme environment.</title>
        <authorList>
            <person name="Pantucek R."/>
            <person name="Sedlacek I."/>
            <person name="Indrakova A."/>
            <person name="Vrbovska V."/>
            <person name="Maslanova I."/>
            <person name="Kovarovic V."/>
            <person name="Svec P."/>
            <person name="Kralova S."/>
            <person name="Kristofova L."/>
            <person name="Keklakova J."/>
            <person name="Petras P."/>
            <person name="Doskar J."/>
        </authorList>
    </citation>
    <scope>NUCLEOTIDE SEQUENCE [LARGE SCALE GENOMIC DNA]</scope>
    <source>
        <strain evidence="6">CCM 5085</strain>
    </source>
</reference>
<evidence type="ECO:0000313" key="6">
    <source>
        <dbReference type="Proteomes" id="UP000223828"/>
    </source>
</evidence>
<proteinExistence type="predicted"/>
<sequence>MTIRQANDDELTVISNEIPKLFKEAITANFDLADASLHNMSNQLREQGAKYYVLIEDDILKGFVLIDKRTDHIVQRDYGFIYELYVFENYRRQGLAEKLIHFVNEEFKKQGIYEVRLNVDAQNKAQYLYEKMGFHNLNITKSINLIE</sequence>
<evidence type="ECO:0000313" key="5">
    <source>
        <dbReference type="EMBL" id="UQW81764.1"/>
    </source>
</evidence>
<keyword evidence="1" id="KW-0808">Transferase</keyword>
<dbReference type="OrthoDB" id="156739at2"/>
<dbReference type="PROSITE" id="PS51186">
    <property type="entry name" value="GNAT"/>
    <property type="match status" value="1"/>
</dbReference>
<dbReference type="InterPro" id="IPR050680">
    <property type="entry name" value="YpeA/RimI_acetyltransf"/>
</dbReference>
<feature type="domain" description="N-acetyltransferase" evidence="3">
    <location>
        <begin position="1"/>
        <end position="147"/>
    </location>
</feature>
<keyword evidence="2" id="KW-0012">Acyltransferase</keyword>
<dbReference type="RefSeq" id="WP_099089984.1">
    <property type="nucleotide sequence ID" value="NZ_CP093217.1"/>
</dbReference>
<dbReference type="AlphaFoldDB" id="A0A2C6WPH6"/>
<dbReference type="Proteomes" id="UP001056588">
    <property type="component" value="Chromosome"/>
</dbReference>
<dbReference type="CDD" id="cd04301">
    <property type="entry name" value="NAT_SF"/>
    <property type="match status" value="1"/>
</dbReference>
<name>A0A2C6WPH6_9STAP</name>
<dbReference type="EMBL" id="MRZN01000006">
    <property type="protein sequence ID" value="PHK49975.1"/>
    <property type="molecule type" value="Genomic_DNA"/>
</dbReference>
<reference evidence="4" key="1">
    <citation type="journal article" date="2017" name="Appl. Environ. Microbiol.">
        <title>Staphylococcus edaphicus sp. nov., isolated in Antarctica, harbours mecC gene and genomic islands with suspected role in adaptation to extreme environment.</title>
        <authorList>
            <person name="Pantucek R."/>
            <person name="Sedlacek I."/>
            <person name="Indrakova A."/>
            <person name="Vrbovska V."/>
            <person name="Maslanova I."/>
            <person name="Kovarovic V."/>
            <person name="Svec P."/>
            <person name="Kralova S."/>
            <person name="Kristofova L."/>
            <person name="Keklakova J."/>
            <person name="Petras P."/>
            <person name="Doskar J."/>
        </authorList>
    </citation>
    <scope>NUCLEOTIDE SEQUENCE</scope>
    <source>
        <strain evidence="4">CCM 8730</strain>
    </source>
</reference>
<evidence type="ECO:0000313" key="4">
    <source>
        <dbReference type="EMBL" id="PHK49975.1"/>
    </source>
</evidence>
<reference evidence="4" key="3">
    <citation type="submission" date="2017-10" db="EMBL/GenBank/DDBJ databases">
        <authorList>
            <person name="Vrbovska V."/>
            <person name="Kovarovic V."/>
            <person name="Indrakova A."/>
        </authorList>
    </citation>
    <scope>NUCLEOTIDE SEQUENCE</scope>
    <source>
        <strain evidence="4">CCM 8730</strain>
    </source>
</reference>